<feature type="transmembrane region" description="Helical" evidence="1">
    <location>
        <begin position="6"/>
        <end position="24"/>
    </location>
</feature>
<dbReference type="HOGENOM" id="CLU_194471_2_0_9"/>
<keyword evidence="1" id="KW-0812">Transmembrane</keyword>
<keyword evidence="1" id="KW-1133">Transmembrane helix</keyword>
<dbReference type="KEGG" id="cle:Clole_1737"/>
<evidence type="ECO:0000256" key="1">
    <source>
        <dbReference type="SAM" id="Phobius"/>
    </source>
</evidence>
<feature type="transmembrane region" description="Helical" evidence="1">
    <location>
        <begin position="36"/>
        <end position="56"/>
    </location>
</feature>
<dbReference type="RefSeq" id="WP_013656758.1">
    <property type="nucleotide sequence ID" value="NC_015275.1"/>
</dbReference>
<accession>F2JME3</accession>
<dbReference type="Pfam" id="PF06686">
    <property type="entry name" value="SpoIIIAC"/>
    <property type="match status" value="1"/>
</dbReference>
<name>F2JME3_CELLD</name>
<reference evidence="2 3" key="1">
    <citation type="journal article" date="2011" name="J. Bacteriol.">
        <title>Complete genome sequence of the cellulose-degrading bacterium Cellulosilyticum lentocellum.</title>
        <authorList>
            <consortium name="US DOE Joint Genome Institute"/>
            <person name="Miller D.A."/>
            <person name="Suen G."/>
            <person name="Bruce D."/>
            <person name="Copeland A."/>
            <person name="Cheng J.F."/>
            <person name="Detter C."/>
            <person name="Goodwin L.A."/>
            <person name="Han C.S."/>
            <person name="Hauser L.J."/>
            <person name="Land M.L."/>
            <person name="Lapidus A."/>
            <person name="Lucas S."/>
            <person name="Meincke L."/>
            <person name="Pitluck S."/>
            <person name="Tapia R."/>
            <person name="Teshima H."/>
            <person name="Woyke T."/>
            <person name="Fox B.G."/>
            <person name="Angert E.R."/>
            <person name="Currie C.R."/>
        </authorList>
    </citation>
    <scope>NUCLEOTIDE SEQUENCE [LARGE SCALE GENOMIC DNA]</scope>
    <source>
        <strain evidence="3">ATCC 49066 / DSM 5427 / NCIMB 11756 / RHM5</strain>
    </source>
</reference>
<protein>
    <submittedName>
        <fullName evidence="2">Stage III sporulation AC family protein</fullName>
    </submittedName>
</protein>
<dbReference type="EMBL" id="CP002582">
    <property type="protein sequence ID" value="ADZ83461.1"/>
    <property type="molecule type" value="Genomic_DNA"/>
</dbReference>
<dbReference type="AlphaFoldDB" id="F2JME3"/>
<organism evidence="2 3">
    <name type="scientific">Cellulosilyticum lentocellum (strain ATCC 49066 / DSM 5427 / NCIMB 11756 / RHM5)</name>
    <name type="common">Clostridium lentocellum</name>
    <dbReference type="NCBI Taxonomy" id="642492"/>
    <lineage>
        <taxon>Bacteria</taxon>
        <taxon>Bacillati</taxon>
        <taxon>Bacillota</taxon>
        <taxon>Clostridia</taxon>
        <taxon>Lachnospirales</taxon>
        <taxon>Cellulosilyticaceae</taxon>
        <taxon>Cellulosilyticum</taxon>
    </lineage>
</organism>
<gene>
    <name evidence="2" type="ordered locus">Clole_1737</name>
</gene>
<evidence type="ECO:0000313" key="3">
    <source>
        <dbReference type="Proteomes" id="UP000008467"/>
    </source>
</evidence>
<sequence length="64" mass="7297">MIDFTIIFKLAGLGICITVINILLDKADAKEWKFPISVVGVIMGLFIVMQYIQQFFQVVQTFAR</sequence>
<dbReference type="Proteomes" id="UP000008467">
    <property type="component" value="Chromosome"/>
</dbReference>
<keyword evidence="1" id="KW-0472">Membrane</keyword>
<proteinExistence type="predicted"/>
<dbReference type="InterPro" id="IPR025664">
    <property type="entry name" value="Spore_III_AC/AD"/>
</dbReference>
<evidence type="ECO:0000313" key="2">
    <source>
        <dbReference type="EMBL" id="ADZ83461.1"/>
    </source>
</evidence>
<keyword evidence="3" id="KW-1185">Reference proteome</keyword>
<dbReference type="STRING" id="642492.Clole_1737"/>